<sequence>MCECCAVEFALLGPVEAGVDLGPLRQRAVLAAVLLDAPVPVDRLAERVWGPEVPRTARRTLFSYLSRLKSAGVPIVRQPAGYVITPSTVDVSRFRSLVASGRWEEALALWRGEPFAELDSPWFTEVRAALVRERDAAELEVVDHALRDGRPVDLARLAARCAQRPLDERLAAQYLVALHLAGRTADALEHYDRTRRTLIDELGVEPGPLLRQRHLEVLGPSQHTVPRQLPAPPRAFAARDADLARITLGGISVISGPGGVGKTWLALHWAHAHDFPDGALHVDLRGFDPARQPAPVEVALRGFLRALGVAEPPVELDDQVALYRTITAGRRMLVVLDNARDAAQVVPLLPGGTATVLVTSRNRLHGLITAHGARPVPLTALNTGDAREVLHAHLSAFRRQDDDEQAWGEVVELCGGLPLALGIAAARAHAVPDLVRELREDRLGALDGGDLSASLRAVFSWSLRALDAETVEVFGLLGLAPGPDVSLDAAGALAGRQVRHELRRLEDAHLVEQHVPGRYRMHDLVRLFAAEQHADPAATRRLVDFYLGTAFAADRRLQLYRLPIDVTPLATPADPLAWFAAEHTCLRAVQRRAIELGWDDDVWRLAWVMDGYHHWRGLLLDLRATWTDGLAAAERIGDRLARHLGHRALAIANSQLGDTVTAMAQLDEAMRFADGVNITHTEFSMARVLAHRGDYARALELAERGLEAYERMASADLWLALAHTAVGWYGLQLGSRDSTHIERALELFRAHGDRVGEAENLANLGYLRAVEGREDASLDLYRRSLELMRAADTPFGEAITLEEMGHALKLLGRDPSAAYAEAVELYRSQYRMHKVLALG</sequence>
<dbReference type="PANTHER" id="PTHR47691:SF3">
    <property type="entry name" value="HTH-TYPE TRANSCRIPTIONAL REGULATOR RV0890C-RELATED"/>
    <property type="match status" value="1"/>
</dbReference>
<dbReference type="Pfam" id="PF03704">
    <property type="entry name" value="BTAD"/>
    <property type="match status" value="1"/>
</dbReference>
<dbReference type="OrthoDB" id="3275754at2"/>
<name>A0A563EQF7_9PSEU</name>
<evidence type="ECO:0000313" key="2">
    <source>
        <dbReference type="EMBL" id="TWP49529.1"/>
    </source>
</evidence>
<reference evidence="2 3" key="1">
    <citation type="submission" date="2019-07" db="EMBL/GenBank/DDBJ databases">
        <title>Lentzea xizangensis sp. nov., isolated from Qinghai-Tibetan Plateau Soils.</title>
        <authorList>
            <person name="Huang J."/>
        </authorList>
    </citation>
    <scope>NUCLEOTIDE SEQUENCE [LARGE SCALE GENOMIC DNA]</scope>
    <source>
        <strain evidence="2 3">FXJ1.1311</strain>
    </source>
</reference>
<dbReference type="Gene3D" id="1.10.10.10">
    <property type="entry name" value="Winged helix-like DNA-binding domain superfamily/Winged helix DNA-binding domain"/>
    <property type="match status" value="1"/>
</dbReference>
<dbReference type="SMART" id="SM01043">
    <property type="entry name" value="BTAD"/>
    <property type="match status" value="1"/>
</dbReference>
<dbReference type="AlphaFoldDB" id="A0A563EQF7"/>
<feature type="domain" description="Bacterial transcriptional activator" evidence="1">
    <location>
        <begin position="89"/>
        <end position="218"/>
    </location>
</feature>
<dbReference type="CDD" id="cd15831">
    <property type="entry name" value="BTAD"/>
    <property type="match status" value="1"/>
</dbReference>
<accession>A0A563EQF7</accession>
<dbReference type="InterPro" id="IPR036388">
    <property type="entry name" value="WH-like_DNA-bd_sf"/>
</dbReference>
<dbReference type="Proteomes" id="UP000316639">
    <property type="component" value="Unassembled WGS sequence"/>
</dbReference>
<dbReference type="InterPro" id="IPR027417">
    <property type="entry name" value="P-loop_NTPase"/>
</dbReference>
<protein>
    <submittedName>
        <fullName evidence="2">SARP family transcriptional regulator</fullName>
    </submittedName>
</protein>
<gene>
    <name evidence="2" type="ORF">FKR81_23600</name>
</gene>
<organism evidence="2 3">
    <name type="scientific">Lentzea tibetensis</name>
    <dbReference type="NCBI Taxonomy" id="2591470"/>
    <lineage>
        <taxon>Bacteria</taxon>
        <taxon>Bacillati</taxon>
        <taxon>Actinomycetota</taxon>
        <taxon>Actinomycetes</taxon>
        <taxon>Pseudonocardiales</taxon>
        <taxon>Pseudonocardiaceae</taxon>
        <taxon>Lentzea</taxon>
    </lineage>
</organism>
<dbReference type="PRINTS" id="PR00364">
    <property type="entry name" value="DISEASERSIST"/>
</dbReference>
<evidence type="ECO:0000259" key="1">
    <source>
        <dbReference type="SMART" id="SM01043"/>
    </source>
</evidence>
<dbReference type="SUPFAM" id="SSF52540">
    <property type="entry name" value="P-loop containing nucleoside triphosphate hydrolases"/>
    <property type="match status" value="1"/>
</dbReference>
<evidence type="ECO:0000313" key="3">
    <source>
        <dbReference type="Proteomes" id="UP000316639"/>
    </source>
</evidence>
<dbReference type="Gene3D" id="1.25.40.10">
    <property type="entry name" value="Tetratricopeptide repeat domain"/>
    <property type="match status" value="3"/>
</dbReference>
<dbReference type="EMBL" id="VOBR01000015">
    <property type="protein sequence ID" value="TWP49529.1"/>
    <property type="molecule type" value="Genomic_DNA"/>
</dbReference>
<dbReference type="SUPFAM" id="SSF48452">
    <property type="entry name" value="TPR-like"/>
    <property type="match status" value="3"/>
</dbReference>
<dbReference type="InterPro" id="IPR005158">
    <property type="entry name" value="BTAD"/>
</dbReference>
<proteinExistence type="predicted"/>
<dbReference type="PANTHER" id="PTHR47691">
    <property type="entry name" value="REGULATOR-RELATED"/>
    <property type="match status" value="1"/>
</dbReference>
<dbReference type="InterPro" id="IPR011990">
    <property type="entry name" value="TPR-like_helical_dom_sf"/>
</dbReference>
<keyword evidence="3" id="KW-1185">Reference proteome</keyword>
<comment type="caution">
    <text evidence="2">The sequence shown here is derived from an EMBL/GenBank/DDBJ whole genome shotgun (WGS) entry which is preliminary data.</text>
</comment>